<sequence>MSRPPAHPKGWAPPPSVTSPPVSFRPATPTRQSPIHRLPPPYIPCPKPMRPTSSPLQGTAPQPFRYPSPCPSPQVYEQPMSMPFKPREFVVLEAPSPQLWLEDEDSTTDGRSTADIIASQSQDYVDEKLAEYQATIYMLQVWIYAVPTPKTQGRIV</sequence>
<name>A0A5E4MH84_9HEMI</name>
<organism evidence="2 3">
    <name type="scientific">Cinara cedri</name>
    <dbReference type="NCBI Taxonomy" id="506608"/>
    <lineage>
        <taxon>Eukaryota</taxon>
        <taxon>Metazoa</taxon>
        <taxon>Ecdysozoa</taxon>
        <taxon>Arthropoda</taxon>
        <taxon>Hexapoda</taxon>
        <taxon>Insecta</taxon>
        <taxon>Pterygota</taxon>
        <taxon>Neoptera</taxon>
        <taxon>Paraneoptera</taxon>
        <taxon>Hemiptera</taxon>
        <taxon>Sternorrhyncha</taxon>
        <taxon>Aphidomorpha</taxon>
        <taxon>Aphidoidea</taxon>
        <taxon>Aphididae</taxon>
        <taxon>Lachninae</taxon>
        <taxon>Cinara</taxon>
    </lineage>
</organism>
<protein>
    <submittedName>
        <fullName evidence="2">Uncharacterized protein</fullName>
    </submittedName>
</protein>
<evidence type="ECO:0000256" key="1">
    <source>
        <dbReference type="SAM" id="MobiDB-lite"/>
    </source>
</evidence>
<accession>A0A5E4MH84</accession>
<evidence type="ECO:0000313" key="3">
    <source>
        <dbReference type="Proteomes" id="UP000325440"/>
    </source>
</evidence>
<feature type="compositionally biased region" description="Polar residues" evidence="1">
    <location>
        <begin position="51"/>
        <end position="60"/>
    </location>
</feature>
<keyword evidence="3" id="KW-1185">Reference proteome</keyword>
<dbReference type="Proteomes" id="UP000325440">
    <property type="component" value="Unassembled WGS sequence"/>
</dbReference>
<feature type="compositionally biased region" description="Pro residues" evidence="1">
    <location>
        <begin position="37"/>
        <end position="49"/>
    </location>
</feature>
<dbReference type="EMBL" id="CABPRJ010000535">
    <property type="protein sequence ID" value="VVC30727.1"/>
    <property type="molecule type" value="Genomic_DNA"/>
</dbReference>
<feature type="compositionally biased region" description="Pro residues" evidence="1">
    <location>
        <begin position="1"/>
        <end position="18"/>
    </location>
</feature>
<gene>
    <name evidence="2" type="ORF">CINCED_3A022901</name>
</gene>
<reference evidence="2 3" key="1">
    <citation type="submission" date="2019-08" db="EMBL/GenBank/DDBJ databases">
        <authorList>
            <person name="Alioto T."/>
            <person name="Alioto T."/>
            <person name="Gomez Garrido J."/>
        </authorList>
    </citation>
    <scope>NUCLEOTIDE SEQUENCE [LARGE SCALE GENOMIC DNA]</scope>
</reference>
<dbReference type="OrthoDB" id="6426610at2759"/>
<proteinExistence type="predicted"/>
<evidence type="ECO:0000313" key="2">
    <source>
        <dbReference type="EMBL" id="VVC30727.1"/>
    </source>
</evidence>
<feature type="region of interest" description="Disordered" evidence="1">
    <location>
        <begin position="1"/>
        <end position="72"/>
    </location>
</feature>
<dbReference type="AlphaFoldDB" id="A0A5E4MH84"/>